<protein>
    <submittedName>
        <fullName evidence="1">Uncharacterized protein</fullName>
    </submittedName>
</protein>
<reference evidence="1 2" key="1">
    <citation type="submission" date="2018-11" db="EMBL/GenBank/DDBJ databases">
        <title>Bradyrhizobium sp. nov., isolated from effective nodules of peanut in China.</title>
        <authorList>
            <person name="Li Y."/>
        </authorList>
    </citation>
    <scope>NUCLEOTIDE SEQUENCE [LARGE SCALE GENOMIC DNA]</scope>
    <source>
        <strain evidence="1 2">CCBAU 51770</strain>
    </source>
</reference>
<comment type="caution">
    <text evidence="1">The sequence shown here is derived from an EMBL/GenBank/DDBJ whole genome shotgun (WGS) entry which is preliminary data.</text>
</comment>
<dbReference type="EMBL" id="RKMK01000046">
    <property type="protein sequence ID" value="RXG86678.1"/>
    <property type="molecule type" value="Genomic_DNA"/>
</dbReference>
<dbReference type="SUPFAM" id="SSF55298">
    <property type="entry name" value="YjgF-like"/>
    <property type="match status" value="1"/>
</dbReference>
<dbReference type="InterPro" id="IPR035959">
    <property type="entry name" value="RutC-like_sf"/>
</dbReference>
<dbReference type="Gene3D" id="3.30.1330.40">
    <property type="entry name" value="RutC-like"/>
    <property type="match status" value="1"/>
</dbReference>
<gene>
    <name evidence="1" type="ORF">EAS61_32970</name>
</gene>
<dbReference type="Proteomes" id="UP000290174">
    <property type="component" value="Unassembled WGS sequence"/>
</dbReference>
<name>A0A4Q0QA92_9BRAD</name>
<evidence type="ECO:0000313" key="1">
    <source>
        <dbReference type="EMBL" id="RXG86678.1"/>
    </source>
</evidence>
<proteinExistence type="predicted"/>
<dbReference type="AlphaFoldDB" id="A0A4Q0QA92"/>
<sequence>MMERQMRATDANAVKSSARFGATLNTAVQERLYVLVVAAFAAAGNVRREAGGTPRCASNLIGVARLALS</sequence>
<evidence type="ECO:0000313" key="2">
    <source>
        <dbReference type="Proteomes" id="UP000290174"/>
    </source>
</evidence>
<accession>A0A4Q0QA92</accession>
<organism evidence="1 2">
    <name type="scientific">Bradyrhizobium zhanjiangense</name>
    <dbReference type="NCBI Taxonomy" id="1325107"/>
    <lineage>
        <taxon>Bacteria</taxon>
        <taxon>Pseudomonadati</taxon>
        <taxon>Pseudomonadota</taxon>
        <taxon>Alphaproteobacteria</taxon>
        <taxon>Hyphomicrobiales</taxon>
        <taxon>Nitrobacteraceae</taxon>
        <taxon>Bradyrhizobium</taxon>
    </lineage>
</organism>
<dbReference type="RefSeq" id="WP_128956834.1">
    <property type="nucleotide sequence ID" value="NZ_RKMK01000046.1"/>
</dbReference>